<keyword evidence="1 6" id="KW-0813">Transport</keyword>
<dbReference type="PROSITE" id="PS51379">
    <property type="entry name" value="4FE4S_FER_2"/>
    <property type="match status" value="1"/>
</dbReference>
<evidence type="ECO:0000256" key="6">
    <source>
        <dbReference type="RuleBase" id="RU368020"/>
    </source>
</evidence>
<dbReference type="PANTHER" id="PTHR36923">
    <property type="entry name" value="FERREDOXIN"/>
    <property type="match status" value="1"/>
</dbReference>
<dbReference type="GO" id="GO:0009055">
    <property type="term" value="F:electron transfer activity"/>
    <property type="evidence" value="ECO:0007669"/>
    <property type="project" value="UniProtKB-UniRule"/>
</dbReference>
<keyword evidence="4 6" id="KW-0408">Iron</keyword>
<dbReference type="AlphaFoldDB" id="A0AAU7VPQ5"/>
<evidence type="ECO:0000259" key="7">
    <source>
        <dbReference type="PROSITE" id="PS51379"/>
    </source>
</evidence>
<evidence type="ECO:0000256" key="1">
    <source>
        <dbReference type="ARBA" id="ARBA00022448"/>
    </source>
</evidence>
<keyword evidence="3 6" id="KW-0249">Electron transport</keyword>
<evidence type="ECO:0000256" key="4">
    <source>
        <dbReference type="ARBA" id="ARBA00023004"/>
    </source>
</evidence>
<name>A0AAU7VPQ5_9FIRM</name>
<sequence length="62" mass="6741">MKVTVEESCIGCGLCESICPKVFKLNEDNFAEVVVNHVESGDEKIVNEAEENCPVSAIKVRG</sequence>
<evidence type="ECO:0000256" key="2">
    <source>
        <dbReference type="ARBA" id="ARBA00022723"/>
    </source>
</evidence>
<evidence type="ECO:0000256" key="5">
    <source>
        <dbReference type="ARBA" id="ARBA00023014"/>
    </source>
</evidence>
<dbReference type="Pfam" id="PF13370">
    <property type="entry name" value="Fer4_13"/>
    <property type="match status" value="1"/>
</dbReference>
<proteinExistence type="predicted"/>
<dbReference type="GO" id="GO:0005506">
    <property type="term" value="F:iron ion binding"/>
    <property type="evidence" value="ECO:0007669"/>
    <property type="project" value="UniProtKB-UniRule"/>
</dbReference>
<dbReference type="SUPFAM" id="SSF54862">
    <property type="entry name" value="4Fe-4S ferredoxins"/>
    <property type="match status" value="1"/>
</dbReference>
<reference evidence="8" key="2">
    <citation type="submission" date="2024-06" db="EMBL/GenBank/DDBJ databases">
        <authorList>
            <person name="Petrova K.O."/>
            <person name="Toshchakov S.V."/>
            <person name="Boltjanskaja Y.V."/>
            <person name="Kevbrin V."/>
        </authorList>
    </citation>
    <scope>NUCLEOTIDE SEQUENCE</scope>
    <source>
        <strain evidence="8">Z-910T</strain>
    </source>
</reference>
<evidence type="ECO:0000313" key="8">
    <source>
        <dbReference type="EMBL" id="XBX76043.1"/>
    </source>
</evidence>
<dbReference type="RefSeq" id="WP_350344778.1">
    <property type="nucleotide sequence ID" value="NZ_CP158367.1"/>
</dbReference>
<dbReference type="InterPro" id="IPR017900">
    <property type="entry name" value="4Fe4S_Fe_S_CS"/>
</dbReference>
<reference evidence="8" key="1">
    <citation type="journal article" date="2013" name="Extremophiles">
        <title>Proteinivorax tanatarense gen. nov., sp. nov., an anaerobic, haloalkaliphilic, proteolytic bacterium isolated from a decaying algal bloom, and proposal of Proteinivoraceae fam. nov.</title>
        <authorList>
            <person name="Kevbrin V."/>
            <person name="Boltyanskaya Y."/>
            <person name="Zhilina T."/>
            <person name="Kolganova T."/>
            <person name="Lavrentjeva E."/>
            <person name="Kuznetsov B."/>
        </authorList>
    </citation>
    <scope>NUCLEOTIDE SEQUENCE</scope>
    <source>
        <strain evidence="8">Z-910T</strain>
    </source>
</reference>
<organism evidence="8">
    <name type="scientific">Proteinivorax tanatarense</name>
    <dbReference type="NCBI Taxonomy" id="1260629"/>
    <lineage>
        <taxon>Bacteria</taxon>
        <taxon>Bacillati</taxon>
        <taxon>Bacillota</taxon>
        <taxon>Clostridia</taxon>
        <taxon>Eubacteriales</taxon>
        <taxon>Proteinivoracaceae</taxon>
        <taxon>Proteinivorax</taxon>
    </lineage>
</organism>
<dbReference type="Gene3D" id="3.30.70.20">
    <property type="match status" value="1"/>
</dbReference>
<comment type="function">
    <text evidence="6">Ferredoxins are iron-sulfur proteins that transfer electrons in a wide variety of metabolic reactions.</text>
</comment>
<dbReference type="InterPro" id="IPR017896">
    <property type="entry name" value="4Fe4S_Fe-S-bd"/>
</dbReference>
<dbReference type="PROSITE" id="PS00198">
    <property type="entry name" value="4FE4S_FER_1"/>
    <property type="match status" value="1"/>
</dbReference>
<feature type="domain" description="4Fe-4S ferredoxin-type" evidence="7">
    <location>
        <begin position="1"/>
        <end position="28"/>
    </location>
</feature>
<keyword evidence="2 6" id="KW-0479">Metal-binding</keyword>
<dbReference type="EMBL" id="CP158367">
    <property type="protein sequence ID" value="XBX76043.1"/>
    <property type="molecule type" value="Genomic_DNA"/>
</dbReference>
<dbReference type="InterPro" id="IPR051269">
    <property type="entry name" value="Fe-S_cluster_ET"/>
</dbReference>
<dbReference type="PRINTS" id="PR00352">
    <property type="entry name" value="3FE4SFRDOXIN"/>
</dbReference>
<keyword evidence="5 6" id="KW-0411">Iron-sulfur</keyword>
<dbReference type="PANTHER" id="PTHR36923:SF3">
    <property type="entry name" value="FERREDOXIN"/>
    <property type="match status" value="1"/>
</dbReference>
<evidence type="ECO:0000256" key="3">
    <source>
        <dbReference type="ARBA" id="ARBA00022982"/>
    </source>
</evidence>
<gene>
    <name evidence="8" type="ORF">PRVXT_001218</name>
</gene>
<dbReference type="InterPro" id="IPR001080">
    <property type="entry name" value="3Fe4S_ferredoxin"/>
</dbReference>
<protein>
    <recommendedName>
        <fullName evidence="6">Ferredoxin</fullName>
    </recommendedName>
</protein>
<dbReference type="GO" id="GO:0051536">
    <property type="term" value="F:iron-sulfur cluster binding"/>
    <property type="evidence" value="ECO:0007669"/>
    <property type="project" value="UniProtKB-KW"/>
</dbReference>
<accession>A0AAU7VPQ5</accession>